<gene>
    <name evidence="1" type="ORF">EKH83_10025</name>
</gene>
<reference evidence="1 2" key="1">
    <citation type="submission" date="2018-12" db="EMBL/GenBank/DDBJ databases">
        <title>The Draft Genome Sequence of the Soil Bacterium Pedobacter tournemirensis R1.</title>
        <authorList>
            <person name="He J."/>
        </authorList>
    </citation>
    <scope>NUCLEOTIDE SEQUENCE [LARGE SCALE GENOMIC DNA]</scope>
    <source>
        <strain evidence="1 2">R1</strain>
    </source>
</reference>
<name>A0A4Q0MB11_9SPHI</name>
<evidence type="ECO:0000313" key="2">
    <source>
        <dbReference type="Proteomes" id="UP000290848"/>
    </source>
</evidence>
<dbReference type="InterPro" id="IPR036709">
    <property type="entry name" value="Autotransporte_beta_dom_sf"/>
</dbReference>
<dbReference type="EMBL" id="RXOC01000005">
    <property type="protein sequence ID" value="RXF70203.1"/>
    <property type="molecule type" value="Genomic_DNA"/>
</dbReference>
<dbReference type="RefSeq" id="WP_128769276.1">
    <property type="nucleotide sequence ID" value="NZ_RXOC01000005.1"/>
</dbReference>
<dbReference type="SUPFAM" id="SSF103515">
    <property type="entry name" value="Autotransporter"/>
    <property type="match status" value="1"/>
</dbReference>
<proteinExistence type="predicted"/>
<sequence>MKTIYICWFIMAVAVNISDAQTSKGTKFLGLTLEIGAGRGETEGSYTGKYKGFSFAAAPQFSYFIADKWELGAGLGYSFSQTKYFDADDNSMGKGHSSEINPMLFVRRHLMLSEKVGFRTGPFASYSYVKSRYPDEASYSEDENIKVLSAGLNLGVEFFPVKRLGIVANLADVSYNYTKTTGSPAVSGKTKKINASLTNQLSLSVFYILGKK</sequence>
<dbReference type="Gene3D" id="2.40.160.20">
    <property type="match status" value="1"/>
</dbReference>
<evidence type="ECO:0008006" key="3">
    <source>
        <dbReference type="Google" id="ProtNLM"/>
    </source>
</evidence>
<accession>A0A4Q0MB11</accession>
<dbReference type="Proteomes" id="UP000290848">
    <property type="component" value="Unassembled WGS sequence"/>
</dbReference>
<protein>
    <recommendedName>
        <fullName evidence="3">PorT family protein</fullName>
    </recommendedName>
</protein>
<dbReference type="AlphaFoldDB" id="A0A4Q0MB11"/>
<organism evidence="1 2">
    <name type="scientific">Arcticibacter tournemirensis</name>
    <dbReference type="NCBI Taxonomy" id="699437"/>
    <lineage>
        <taxon>Bacteria</taxon>
        <taxon>Pseudomonadati</taxon>
        <taxon>Bacteroidota</taxon>
        <taxon>Sphingobacteriia</taxon>
        <taxon>Sphingobacteriales</taxon>
        <taxon>Sphingobacteriaceae</taxon>
        <taxon>Arcticibacter</taxon>
    </lineage>
</organism>
<evidence type="ECO:0000313" key="1">
    <source>
        <dbReference type="EMBL" id="RXF70203.1"/>
    </source>
</evidence>
<comment type="caution">
    <text evidence="1">The sequence shown here is derived from an EMBL/GenBank/DDBJ whole genome shotgun (WGS) entry which is preliminary data.</text>
</comment>